<feature type="region of interest" description="Disordered" evidence="1">
    <location>
        <begin position="103"/>
        <end position="125"/>
    </location>
</feature>
<name>A0A5B0Q521_PUCGR</name>
<proteinExistence type="predicted"/>
<reference evidence="2 3" key="1">
    <citation type="submission" date="2019-05" db="EMBL/GenBank/DDBJ databases">
        <title>Emergence of the Ug99 lineage of the wheat stem rust pathogen through somatic hybridization.</title>
        <authorList>
            <person name="Li F."/>
            <person name="Upadhyaya N.M."/>
            <person name="Sperschneider J."/>
            <person name="Matny O."/>
            <person name="Nguyen-Phuc H."/>
            <person name="Mago R."/>
            <person name="Raley C."/>
            <person name="Miller M.E."/>
            <person name="Silverstein K.A.T."/>
            <person name="Henningsen E."/>
            <person name="Hirsch C.D."/>
            <person name="Visser B."/>
            <person name="Pretorius Z.A."/>
            <person name="Steffenson B.J."/>
            <person name="Schwessinger B."/>
            <person name="Dodds P.N."/>
            <person name="Figueroa M."/>
        </authorList>
    </citation>
    <scope>NUCLEOTIDE SEQUENCE [LARGE SCALE GENOMIC DNA]</scope>
    <source>
        <strain evidence="2">21-0</strain>
    </source>
</reference>
<gene>
    <name evidence="2" type="ORF">PGT21_003528</name>
</gene>
<organism evidence="2 3">
    <name type="scientific">Puccinia graminis f. sp. tritici</name>
    <dbReference type="NCBI Taxonomy" id="56615"/>
    <lineage>
        <taxon>Eukaryota</taxon>
        <taxon>Fungi</taxon>
        <taxon>Dikarya</taxon>
        <taxon>Basidiomycota</taxon>
        <taxon>Pucciniomycotina</taxon>
        <taxon>Pucciniomycetes</taxon>
        <taxon>Pucciniales</taxon>
        <taxon>Pucciniaceae</taxon>
        <taxon>Puccinia</taxon>
    </lineage>
</organism>
<dbReference type="AlphaFoldDB" id="A0A5B0Q521"/>
<sequence>MLATTWAILFEDYIVGKQPIHSKHMSVDTTRIDSTGMSLRHKISVTCESQSPTKLITALLAPINRGPSYAYGDGIKKEGWSYRKRTYHMRMKPVRFQADRRLENDPSNVTPHREHYADRTPRRREAQVDDPAGWVRFQAFEGSMKLGQFVGLDNLACCVRSGLDYRPSPRLAPSRGLTR</sequence>
<comment type="caution">
    <text evidence="2">The sequence shown here is derived from an EMBL/GenBank/DDBJ whole genome shotgun (WGS) entry which is preliminary data.</text>
</comment>
<evidence type="ECO:0000256" key="1">
    <source>
        <dbReference type="SAM" id="MobiDB-lite"/>
    </source>
</evidence>
<protein>
    <submittedName>
        <fullName evidence="2">Uncharacterized protein</fullName>
    </submittedName>
</protein>
<dbReference type="EMBL" id="VSWC01000028">
    <property type="protein sequence ID" value="KAA1108193.1"/>
    <property type="molecule type" value="Genomic_DNA"/>
</dbReference>
<evidence type="ECO:0000313" key="3">
    <source>
        <dbReference type="Proteomes" id="UP000324748"/>
    </source>
</evidence>
<keyword evidence="3" id="KW-1185">Reference proteome</keyword>
<feature type="compositionally biased region" description="Basic and acidic residues" evidence="1">
    <location>
        <begin position="111"/>
        <end position="125"/>
    </location>
</feature>
<accession>A0A5B0Q521</accession>
<dbReference type="Proteomes" id="UP000324748">
    <property type="component" value="Unassembled WGS sequence"/>
</dbReference>
<evidence type="ECO:0000313" key="2">
    <source>
        <dbReference type="EMBL" id="KAA1108193.1"/>
    </source>
</evidence>